<protein>
    <submittedName>
        <fullName evidence="2">Uncharacterized protein</fullName>
    </submittedName>
</protein>
<dbReference type="EMBL" id="ATNM01000075">
    <property type="protein sequence ID" value="EPR69058.1"/>
    <property type="molecule type" value="Genomic_DNA"/>
</dbReference>
<reference evidence="2 3" key="1">
    <citation type="journal article" date="2013" name="Genome Announc.">
        <title>Draft Genome Sequence of Cyclobacterium qasimii Strain M12-11BT, Isolated from Arctic Marine Sediment.</title>
        <authorList>
            <person name="Shivaji S."/>
            <person name="Ara S."/>
            <person name="Singh A."/>
            <person name="Kumar Pinnaka A."/>
        </authorList>
    </citation>
    <scope>NUCLEOTIDE SEQUENCE [LARGE SCALE GENOMIC DNA]</scope>
    <source>
        <strain evidence="2 3">M12-11B</strain>
    </source>
</reference>
<accession>S7WYN9</accession>
<dbReference type="Proteomes" id="UP000014974">
    <property type="component" value="Unassembled WGS sequence"/>
</dbReference>
<keyword evidence="1" id="KW-1133">Transmembrane helix</keyword>
<organism evidence="2 3">
    <name type="scientific">Cyclobacterium qasimii M12-11B</name>
    <dbReference type="NCBI Taxonomy" id="641524"/>
    <lineage>
        <taxon>Bacteria</taxon>
        <taxon>Pseudomonadati</taxon>
        <taxon>Bacteroidota</taxon>
        <taxon>Cytophagia</taxon>
        <taxon>Cytophagales</taxon>
        <taxon>Cyclobacteriaceae</taxon>
        <taxon>Cyclobacterium</taxon>
    </lineage>
</organism>
<sequence length="40" mass="4876">MFGKIQINFNIMMIKLFLTIYNFLFDLKLDFRVEITVMTL</sequence>
<gene>
    <name evidence="2" type="ORF">ADICYQ_1917</name>
</gene>
<evidence type="ECO:0000313" key="3">
    <source>
        <dbReference type="Proteomes" id="UP000014974"/>
    </source>
</evidence>
<proteinExistence type="predicted"/>
<name>S7WYN9_9BACT</name>
<evidence type="ECO:0000313" key="2">
    <source>
        <dbReference type="EMBL" id="EPR69058.1"/>
    </source>
</evidence>
<dbReference type="AlphaFoldDB" id="S7WYN9"/>
<keyword evidence="1" id="KW-0812">Transmembrane</keyword>
<keyword evidence="1" id="KW-0472">Membrane</keyword>
<feature type="transmembrane region" description="Helical" evidence="1">
    <location>
        <begin position="7"/>
        <end position="24"/>
    </location>
</feature>
<evidence type="ECO:0000256" key="1">
    <source>
        <dbReference type="SAM" id="Phobius"/>
    </source>
</evidence>
<comment type="caution">
    <text evidence="2">The sequence shown here is derived from an EMBL/GenBank/DDBJ whole genome shotgun (WGS) entry which is preliminary data.</text>
</comment>